<dbReference type="GO" id="GO:0016567">
    <property type="term" value="P:protein ubiquitination"/>
    <property type="evidence" value="ECO:0007669"/>
    <property type="project" value="InterPro"/>
</dbReference>
<dbReference type="Gene3D" id="3.30.710.10">
    <property type="entry name" value="Potassium Channel Kv1.1, Chain A"/>
    <property type="match status" value="1"/>
</dbReference>
<dbReference type="InterPro" id="IPR011333">
    <property type="entry name" value="SKP1/BTB/POZ_sf"/>
</dbReference>
<evidence type="ECO:0000256" key="1">
    <source>
        <dbReference type="ARBA" id="ARBA00004906"/>
    </source>
</evidence>
<evidence type="ECO:0000313" key="4">
    <source>
        <dbReference type="EMBL" id="JAD31494.1"/>
    </source>
</evidence>
<dbReference type="PANTHER" id="PTHR26379">
    <property type="entry name" value="BTB/POZ AND MATH DOMAIN-CONTAINING PROTEIN 1"/>
    <property type="match status" value="1"/>
</dbReference>
<comment type="pathway">
    <text evidence="1">Protein modification; protein ubiquitination.</text>
</comment>
<feature type="domain" description="BPM/SPOP BACK" evidence="3">
    <location>
        <begin position="45"/>
        <end position="98"/>
    </location>
</feature>
<reference evidence="4" key="1">
    <citation type="submission" date="2014-09" db="EMBL/GenBank/DDBJ databases">
        <authorList>
            <person name="Magalhaes I.L.F."/>
            <person name="Oliveira U."/>
            <person name="Santos F.R."/>
            <person name="Vidigal T.H.D.A."/>
            <person name="Brescovit A.D."/>
            <person name="Santos A.J."/>
        </authorList>
    </citation>
    <scope>NUCLEOTIDE SEQUENCE</scope>
    <source>
        <tissue evidence="4">Shoot tissue taken approximately 20 cm above the soil surface</tissue>
    </source>
</reference>
<reference evidence="4" key="2">
    <citation type="journal article" date="2015" name="Data Brief">
        <title>Shoot transcriptome of the giant reed, Arundo donax.</title>
        <authorList>
            <person name="Barrero R.A."/>
            <person name="Guerrero F.D."/>
            <person name="Moolhuijzen P."/>
            <person name="Goolsby J.A."/>
            <person name="Tidwell J."/>
            <person name="Bellgard S.E."/>
            <person name="Bellgard M.I."/>
        </authorList>
    </citation>
    <scope>NUCLEOTIDE SEQUENCE</scope>
    <source>
        <tissue evidence="4">Shoot tissue taken approximately 20 cm above the soil surface</tissue>
    </source>
</reference>
<sequence length="98" mass="10919">MPCLSFGDSPTETLQHLLAAADRYALDWLKLLCAQKLWDNVSVDTIATTLACAEMYSCLELKNKCIGFFAAEKNFKKAILTEGFVKLVQKFPSIIAEL</sequence>
<dbReference type="InterPro" id="IPR045005">
    <property type="entry name" value="BPM1-6"/>
</dbReference>
<dbReference type="InterPro" id="IPR056423">
    <property type="entry name" value="BACK_BPM_SPOP"/>
</dbReference>
<dbReference type="PANTHER" id="PTHR26379:SF504">
    <property type="entry name" value="OS08G0523800 PROTEIN"/>
    <property type="match status" value="1"/>
</dbReference>
<name>A0A0A8YWJ2_ARUDO</name>
<dbReference type="EMBL" id="GBRH01266401">
    <property type="protein sequence ID" value="JAD31494.1"/>
    <property type="molecule type" value="Transcribed_RNA"/>
</dbReference>
<dbReference type="Pfam" id="PF24570">
    <property type="entry name" value="BACK_BPM_SPOP"/>
    <property type="match status" value="1"/>
</dbReference>
<accession>A0A0A8YWJ2</accession>
<protein>
    <recommendedName>
        <fullName evidence="3">BPM/SPOP BACK domain-containing protein</fullName>
    </recommendedName>
</protein>
<organism evidence="4">
    <name type="scientific">Arundo donax</name>
    <name type="common">Giant reed</name>
    <name type="synonym">Donax arundinaceus</name>
    <dbReference type="NCBI Taxonomy" id="35708"/>
    <lineage>
        <taxon>Eukaryota</taxon>
        <taxon>Viridiplantae</taxon>
        <taxon>Streptophyta</taxon>
        <taxon>Embryophyta</taxon>
        <taxon>Tracheophyta</taxon>
        <taxon>Spermatophyta</taxon>
        <taxon>Magnoliopsida</taxon>
        <taxon>Liliopsida</taxon>
        <taxon>Poales</taxon>
        <taxon>Poaceae</taxon>
        <taxon>PACMAD clade</taxon>
        <taxon>Arundinoideae</taxon>
        <taxon>Arundineae</taxon>
        <taxon>Arundo</taxon>
    </lineage>
</organism>
<evidence type="ECO:0000256" key="2">
    <source>
        <dbReference type="ARBA" id="ARBA00010846"/>
    </source>
</evidence>
<proteinExistence type="inferred from homology"/>
<dbReference type="AlphaFoldDB" id="A0A0A8YWJ2"/>
<comment type="similarity">
    <text evidence="2">Belongs to the Tdpoz family.</text>
</comment>
<evidence type="ECO:0000259" key="3">
    <source>
        <dbReference type="Pfam" id="PF24570"/>
    </source>
</evidence>